<feature type="compositionally biased region" description="Polar residues" evidence="1">
    <location>
        <begin position="82"/>
        <end position="94"/>
    </location>
</feature>
<feature type="compositionally biased region" description="Low complexity" evidence="1">
    <location>
        <begin position="56"/>
        <end position="65"/>
    </location>
</feature>
<evidence type="ECO:0000313" key="2">
    <source>
        <dbReference type="EMBL" id="THV04146.1"/>
    </source>
</evidence>
<feature type="region of interest" description="Disordered" evidence="1">
    <location>
        <begin position="331"/>
        <end position="350"/>
    </location>
</feature>
<protein>
    <submittedName>
        <fullName evidence="2">Uncharacterized protein</fullName>
    </submittedName>
</protein>
<feature type="region of interest" description="Disordered" evidence="1">
    <location>
        <begin position="397"/>
        <end position="458"/>
    </location>
</feature>
<organism evidence="2 3">
    <name type="scientific">Dendrothele bispora (strain CBS 962.96)</name>
    <dbReference type="NCBI Taxonomy" id="1314807"/>
    <lineage>
        <taxon>Eukaryota</taxon>
        <taxon>Fungi</taxon>
        <taxon>Dikarya</taxon>
        <taxon>Basidiomycota</taxon>
        <taxon>Agaricomycotina</taxon>
        <taxon>Agaricomycetes</taxon>
        <taxon>Agaricomycetidae</taxon>
        <taxon>Agaricales</taxon>
        <taxon>Agaricales incertae sedis</taxon>
        <taxon>Dendrothele</taxon>
    </lineage>
</organism>
<dbReference type="Proteomes" id="UP000297245">
    <property type="component" value="Unassembled WGS sequence"/>
</dbReference>
<reference evidence="2 3" key="1">
    <citation type="journal article" date="2019" name="Nat. Ecol. Evol.">
        <title>Megaphylogeny resolves global patterns of mushroom evolution.</title>
        <authorList>
            <person name="Varga T."/>
            <person name="Krizsan K."/>
            <person name="Foldi C."/>
            <person name="Dima B."/>
            <person name="Sanchez-Garcia M."/>
            <person name="Sanchez-Ramirez S."/>
            <person name="Szollosi G.J."/>
            <person name="Szarkandi J.G."/>
            <person name="Papp V."/>
            <person name="Albert L."/>
            <person name="Andreopoulos W."/>
            <person name="Angelini C."/>
            <person name="Antonin V."/>
            <person name="Barry K.W."/>
            <person name="Bougher N.L."/>
            <person name="Buchanan P."/>
            <person name="Buyck B."/>
            <person name="Bense V."/>
            <person name="Catcheside P."/>
            <person name="Chovatia M."/>
            <person name="Cooper J."/>
            <person name="Damon W."/>
            <person name="Desjardin D."/>
            <person name="Finy P."/>
            <person name="Geml J."/>
            <person name="Haridas S."/>
            <person name="Hughes K."/>
            <person name="Justo A."/>
            <person name="Karasinski D."/>
            <person name="Kautmanova I."/>
            <person name="Kiss B."/>
            <person name="Kocsube S."/>
            <person name="Kotiranta H."/>
            <person name="LaButti K.M."/>
            <person name="Lechner B.E."/>
            <person name="Liimatainen K."/>
            <person name="Lipzen A."/>
            <person name="Lukacs Z."/>
            <person name="Mihaltcheva S."/>
            <person name="Morgado L.N."/>
            <person name="Niskanen T."/>
            <person name="Noordeloos M.E."/>
            <person name="Ohm R.A."/>
            <person name="Ortiz-Santana B."/>
            <person name="Ovrebo C."/>
            <person name="Racz N."/>
            <person name="Riley R."/>
            <person name="Savchenko A."/>
            <person name="Shiryaev A."/>
            <person name="Soop K."/>
            <person name="Spirin V."/>
            <person name="Szebenyi C."/>
            <person name="Tomsovsky M."/>
            <person name="Tulloss R.E."/>
            <person name="Uehling J."/>
            <person name="Grigoriev I.V."/>
            <person name="Vagvolgyi C."/>
            <person name="Papp T."/>
            <person name="Martin F.M."/>
            <person name="Miettinen O."/>
            <person name="Hibbett D.S."/>
            <person name="Nagy L.G."/>
        </authorList>
    </citation>
    <scope>NUCLEOTIDE SEQUENCE [LARGE SCALE GENOMIC DNA]</scope>
    <source>
        <strain evidence="2 3">CBS 962.96</strain>
    </source>
</reference>
<dbReference type="OrthoDB" id="3270670at2759"/>
<feature type="region of interest" description="Disordered" evidence="1">
    <location>
        <begin position="1"/>
        <end position="94"/>
    </location>
</feature>
<dbReference type="EMBL" id="ML179059">
    <property type="protein sequence ID" value="THV04146.1"/>
    <property type="molecule type" value="Genomic_DNA"/>
</dbReference>
<accession>A0A4V4HHV3</accession>
<keyword evidence="3" id="KW-1185">Reference proteome</keyword>
<name>A0A4V4HHV3_DENBC</name>
<feature type="compositionally biased region" description="Polar residues" evidence="1">
    <location>
        <begin position="66"/>
        <end position="75"/>
    </location>
</feature>
<gene>
    <name evidence="2" type="ORF">K435DRAFT_851141</name>
</gene>
<feature type="compositionally biased region" description="Polar residues" evidence="1">
    <location>
        <begin position="16"/>
        <end position="32"/>
    </location>
</feature>
<evidence type="ECO:0000313" key="3">
    <source>
        <dbReference type="Proteomes" id="UP000297245"/>
    </source>
</evidence>
<evidence type="ECO:0000256" key="1">
    <source>
        <dbReference type="SAM" id="MobiDB-lite"/>
    </source>
</evidence>
<proteinExistence type="predicted"/>
<sequence>MIFPNTTTLFIPLRSPNHSTTSYHTRPSNETSPARYHHSVTEQYRSLQVPPRLHASSSSSSSTTTPRNDTGSNHTPFKRLETMTTSSDYRSKSPVSNLPFSITTATTVKSEFNDQQLFVSPSLALPIEVPLRATQVATEMRSTMHSLRLNPFTFHLEATNNDSSALTWSGEEAKPLEEKPLVFEWQIEGYQSGIVDEDELFVIPSEEEDEEEMVEQKSRQVHSIEEDENCCSMFMDPSPLSSVSSMFSGSTSLTNPSIVNTSRLFDSELEQCPGDHHHNLTDNGTRRTVALRNTESVHSNGGTAGTTGTGQTYYHEEDSYSMRRSILSSSESRSLALTGHGNAESEGGYEYEFEDEVESEERGTFKLHYINDFGNSPVGAMVTISSLGPVSSGESLHVYDNHHGNGCRASPDEGRISDNSPFPIHPRAPTPQEEILGIPDSELSSSSSSSSSYPTEINTSNNHTCEVRWFLFNSKSSSSNGYCAPAETLHRHRHNPSQNAFKPPFSASVPISQPSNYSGPGLNIISQQEEEEEGLIKIISTTSITVNNKATTVSSIPGPGLVPILTGDPGFNITAGHVTLALLVES</sequence>
<dbReference type="AlphaFoldDB" id="A0A4V4HHV3"/>